<proteinExistence type="predicted"/>
<protein>
    <recommendedName>
        <fullName evidence="1">Neutral/alkaline non-lysosomal ceramidase N-terminal domain-containing protein</fullName>
    </recommendedName>
</protein>
<dbReference type="InterPro" id="IPR031329">
    <property type="entry name" value="NEUT/ALK_ceramidase_N"/>
</dbReference>
<evidence type="ECO:0000313" key="2">
    <source>
        <dbReference type="EMBL" id="RAV16366.1"/>
    </source>
</evidence>
<comment type="caution">
    <text evidence="2">The sequence shown here is derived from an EMBL/GenBank/DDBJ whole genome shotgun (WGS) entry which is preliminary data.</text>
</comment>
<dbReference type="AlphaFoldDB" id="A0A329MB38"/>
<dbReference type="OrthoDB" id="622550at2"/>
<gene>
    <name evidence="2" type="ORF">DQG23_28510</name>
</gene>
<keyword evidence="3" id="KW-1185">Reference proteome</keyword>
<organism evidence="2 3">
    <name type="scientific">Paenibacillus contaminans</name>
    <dbReference type="NCBI Taxonomy" id="450362"/>
    <lineage>
        <taxon>Bacteria</taxon>
        <taxon>Bacillati</taxon>
        <taxon>Bacillota</taxon>
        <taxon>Bacilli</taxon>
        <taxon>Bacillales</taxon>
        <taxon>Paenibacillaceae</taxon>
        <taxon>Paenibacillus</taxon>
    </lineage>
</organism>
<name>A0A329MB38_9BACL</name>
<evidence type="ECO:0000313" key="3">
    <source>
        <dbReference type="Proteomes" id="UP000250369"/>
    </source>
</evidence>
<dbReference type="EMBL" id="QMFB01000021">
    <property type="protein sequence ID" value="RAV16366.1"/>
    <property type="molecule type" value="Genomic_DNA"/>
</dbReference>
<feature type="domain" description="Neutral/alkaline non-lysosomal ceramidase N-terminal" evidence="1">
    <location>
        <begin position="5"/>
        <end position="240"/>
    </location>
</feature>
<reference evidence="2 3" key="1">
    <citation type="journal article" date="2009" name="Int. J. Syst. Evol. Microbiol.">
        <title>Paenibacillus contaminans sp. nov., isolated from a contaminated laboratory plate.</title>
        <authorList>
            <person name="Chou J.H."/>
            <person name="Lee J.H."/>
            <person name="Lin M.C."/>
            <person name="Chang P.S."/>
            <person name="Arun A.B."/>
            <person name="Young C.C."/>
            <person name="Chen W.M."/>
        </authorList>
    </citation>
    <scope>NUCLEOTIDE SEQUENCE [LARGE SCALE GENOMIC DNA]</scope>
    <source>
        <strain evidence="2 3">CKOBP-6</strain>
    </source>
</reference>
<sequence>MKFSLGKVDITPDKPIFMHGFGDRSHKSEGVLEPIYMKAALLQANQTLLIVTIDALGSDRSFIAGIKEALRERFGFAPDEVLINFSHTHHSVYLTGVDPELRKGGYSMGQSYWAENEQELDYAEDEAYFAFIRDELLRTVSSCFDSLCDGELQIARGTSDFAVSRRRPTPEGGVSWQPYYEADIDKDLFVLKLTDTAGSLKGIIYSYGCHTTAMGSDNYLISNDFAGTTSAVLEEAYPGSIAMFLQGCAGELKPLHSAEEDRFIACDAVRTGKAGAYLAKDVITVMEQGEFTKVNCRFRTELRDPLLYTEQTQASFYERMVEDPKYNDFYRNAALRTIDAMANGTIKERVPFYISVWQLDEETSLIAMEGEVSTEYSLLLKRIFGNGKMIVIGYTNGVFSYVPTRKMIGEGGYEAECNFFFGLRGPFVPEIEDIIVGQVAQALHRRA</sequence>
<dbReference type="Pfam" id="PF04734">
    <property type="entry name" value="Ceramidase_alk"/>
    <property type="match status" value="1"/>
</dbReference>
<evidence type="ECO:0000259" key="1">
    <source>
        <dbReference type="Pfam" id="PF04734"/>
    </source>
</evidence>
<dbReference type="Proteomes" id="UP000250369">
    <property type="component" value="Unassembled WGS sequence"/>
</dbReference>
<dbReference type="RefSeq" id="WP_113034444.1">
    <property type="nucleotide sequence ID" value="NZ_QMFB01000021.1"/>
</dbReference>
<accession>A0A329MB38</accession>